<organism evidence="1 2">
    <name type="scientific">Reticulomyxa filosa</name>
    <dbReference type="NCBI Taxonomy" id="46433"/>
    <lineage>
        <taxon>Eukaryota</taxon>
        <taxon>Sar</taxon>
        <taxon>Rhizaria</taxon>
        <taxon>Retaria</taxon>
        <taxon>Foraminifera</taxon>
        <taxon>Monothalamids</taxon>
        <taxon>Reticulomyxidae</taxon>
        <taxon>Reticulomyxa</taxon>
    </lineage>
</organism>
<dbReference type="Proteomes" id="UP000023152">
    <property type="component" value="Unassembled WGS sequence"/>
</dbReference>
<evidence type="ECO:0000313" key="1">
    <source>
        <dbReference type="EMBL" id="ETO25661.1"/>
    </source>
</evidence>
<gene>
    <name evidence="1" type="ORF">RFI_11475</name>
</gene>
<reference evidence="1 2" key="1">
    <citation type="journal article" date="2013" name="Curr. Biol.">
        <title>The Genome of the Foraminiferan Reticulomyxa filosa.</title>
        <authorList>
            <person name="Glockner G."/>
            <person name="Hulsmann N."/>
            <person name="Schleicher M."/>
            <person name="Noegel A.A."/>
            <person name="Eichinger L."/>
            <person name="Gallinger C."/>
            <person name="Pawlowski J."/>
            <person name="Sierra R."/>
            <person name="Euteneuer U."/>
            <person name="Pillet L."/>
            <person name="Moustafa A."/>
            <person name="Platzer M."/>
            <person name="Groth M."/>
            <person name="Szafranski K."/>
            <person name="Schliwa M."/>
        </authorList>
    </citation>
    <scope>NUCLEOTIDE SEQUENCE [LARGE SCALE GENOMIC DNA]</scope>
</reference>
<name>X6NI26_RETFI</name>
<keyword evidence="2" id="KW-1185">Reference proteome</keyword>
<protein>
    <submittedName>
        <fullName evidence="1">Uncharacterized protein</fullName>
    </submittedName>
</protein>
<dbReference type="EMBL" id="ASPP01008359">
    <property type="protein sequence ID" value="ETO25661.1"/>
    <property type="molecule type" value="Genomic_DNA"/>
</dbReference>
<dbReference type="AlphaFoldDB" id="X6NI26"/>
<proteinExistence type="predicted"/>
<sequence>MMHVWDIIYTLFFGCALNHLKNAFTNLLTSKKKKKKRNVNVKIVVILFEIFMHESKQNFTKLKSIHLTIFSTKEEGIFSLLYLNSSDIRNFIKAFCDGLILFSFPKK</sequence>
<evidence type="ECO:0000313" key="2">
    <source>
        <dbReference type="Proteomes" id="UP000023152"/>
    </source>
</evidence>
<comment type="caution">
    <text evidence="1">The sequence shown here is derived from an EMBL/GenBank/DDBJ whole genome shotgun (WGS) entry which is preliminary data.</text>
</comment>
<accession>X6NI26</accession>